<name>A0AAX4N0T9_9CAUD</name>
<keyword evidence="2" id="KW-1185">Reference proteome</keyword>
<sequence>MNKVFVHMDEGWPEWCRTKRGGTGGGRVYHIRADYDPGNGAPWSLGCCAIEMGVCSFEVRPACTRTLLYMFTRVRQQGRDNQSAPICIWGEDGEWYIRIGMRILQYPSYCGVTLPEDRAEFIERIEEELDKVFPSEVCSFPHNNWRDIL</sequence>
<accession>A0AAX4N0T9</accession>
<protein>
    <submittedName>
        <fullName evidence="1">Uncharacterized protein</fullName>
    </submittedName>
</protein>
<dbReference type="EMBL" id="PP496417">
    <property type="protein sequence ID" value="WYV99804.1"/>
    <property type="molecule type" value="Genomic_DNA"/>
</dbReference>
<organism evidence="1 2">
    <name type="scientific">Pseudomonas phage vB_PpuM-Roomu-2</name>
    <dbReference type="NCBI Taxonomy" id="3132621"/>
    <lineage>
        <taxon>Viruses</taxon>
        <taxon>Duplodnaviria</taxon>
        <taxon>Heunggongvirae</taxon>
        <taxon>Uroviricota</taxon>
        <taxon>Caudoviricetes</taxon>
        <taxon>Vandenendeviridae</taxon>
        <taxon>Gorskivirinae</taxon>
        <taxon>Tartuvirus</taxon>
        <taxon>Tartuvirus roomu2</taxon>
    </lineage>
</organism>
<evidence type="ECO:0000313" key="2">
    <source>
        <dbReference type="Proteomes" id="UP001449595"/>
    </source>
</evidence>
<gene>
    <name evidence="1" type="ORF">Roomu2_00124</name>
</gene>
<evidence type="ECO:0000313" key="1">
    <source>
        <dbReference type="EMBL" id="WYV99804.1"/>
    </source>
</evidence>
<dbReference type="Proteomes" id="UP001449595">
    <property type="component" value="Segment"/>
</dbReference>
<reference evidence="1 2" key="1">
    <citation type="submission" date="2024-03" db="EMBL/GenBank/DDBJ databases">
        <title>Isolation and characterization of a phage collection against Pseudomonas putida.</title>
        <authorList>
            <person name="Brauer A."/>
            <person name="Rosendahl S."/>
            <person name="Kangsep A."/>
            <person name="Rikberg R."/>
            <person name="Lewanczyk A.C."/>
            <person name="Horak R."/>
            <person name="Tamman H."/>
        </authorList>
    </citation>
    <scope>NUCLEOTIDE SEQUENCE [LARGE SCALE GENOMIC DNA]</scope>
</reference>
<proteinExistence type="predicted"/>